<comment type="caution">
    <text evidence="7">The sequence shown here is derived from an EMBL/GenBank/DDBJ whole genome shotgun (WGS) entry which is preliminary data.</text>
</comment>
<dbReference type="EC" id="2.1.1.198" evidence="7"/>
<dbReference type="GO" id="GO:0008168">
    <property type="term" value="F:methyltransferase activity"/>
    <property type="evidence" value="ECO:0007669"/>
    <property type="project" value="UniProtKB-KW"/>
</dbReference>
<reference evidence="7" key="1">
    <citation type="submission" date="2020-04" db="EMBL/GenBank/DDBJ databases">
        <authorList>
            <person name="Zhang T."/>
        </authorList>
    </citation>
    <scope>NUCLEOTIDE SEQUENCE</scope>
    <source>
        <strain evidence="7">HKST-UBA79</strain>
    </source>
</reference>
<evidence type="ECO:0000256" key="5">
    <source>
        <dbReference type="ARBA" id="ARBA00022691"/>
    </source>
</evidence>
<dbReference type="InterPro" id="IPR014777">
    <property type="entry name" value="4pyrrole_Mease_sub1"/>
</dbReference>
<dbReference type="InterPro" id="IPR035996">
    <property type="entry name" value="4pyrrol_Methylase_sf"/>
</dbReference>
<reference evidence="7" key="2">
    <citation type="journal article" date="2021" name="Microbiome">
        <title>Successional dynamics and alternative stable states in a saline activated sludge microbial community over 9 years.</title>
        <authorList>
            <person name="Wang Y."/>
            <person name="Ye J."/>
            <person name="Ju F."/>
            <person name="Liu L."/>
            <person name="Boyd J.A."/>
            <person name="Deng Y."/>
            <person name="Parks D.H."/>
            <person name="Jiang X."/>
            <person name="Yin X."/>
            <person name="Woodcroft B.J."/>
            <person name="Tyson G.W."/>
            <person name="Hugenholtz P."/>
            <person name="Polz M.F."/>
            <person name="Zhang T."/>
        </authorList>
    </citation>
    <scope>NUCLEOTIDE SEQUENCE</scope>
    <source>
        <strain evidence="7">HKST-UBA79</strain>
    </source>
</reference>
<accession>A0A955EBG2</accession>
<dbReference type="FunFam" id="3.40.1010.10:FF:000007">
    <property type="entry name" value="Ribosomal RNA small subunit methyltransferase I"/>
    <property type="match status" value="1"/>
</dbReference>
<dbReference type="Gene3D" id="3.30.950.10">
    <property type="entry name" value="Methyltransferase, Cobalt-precorrin-4 Transmethylase, Domain 2"/>
    <property type="match status" value="1"/>
</dbReference>
<dbReference type="HAMAP" id="MF_01877">
    <property type="entry name" value="16SrRNA_methyltr_I"/>
    <property type="match status" value="1"/>
</dbReference>
<dbReference type="GO" id="GO:0032259">
    <property type="term" value="P:methylation"/>
    <property type="evidence" value="ECO:0007669"/>
    <property type="project" value="UniProtKB-KW"/>
</dbReference>
<dbReference type="CDD" id="cd11648">
    <property type="entry name" value="RsmI"/>
    <property type="match status" value="1"/>
</dbReference>
<evidence type="ECO:0000259" key="6">
    <source>
        <dbReference type="Pfam" id="PF00590"/>
    </source>
</evidence>
<evidence type="ECO:0000256" key="1">
    <source>
        <dbReference type="ARBA" id="ARBA00022490"/>
    </source>
</evidence>
<feature type="domain" description="Tetrapyrrole methylase" evidence="6">
    <location>
        <begin position="5"/>
        <end position="197"/>
    </location>
</feature>
<gene>
    <name evidence="7" type="primary">rsmI</name>
    <name evidence="7" type="ORF">KC980_02300</name>
</gene>
<dbReference type="NCBIfam" id="TIGR00096">
    <property type="entry name" value="16S rRNA (cytidine(1402)-2'-O)-methyltransferase"/>
    <property type="match status" value="1"/>
</dbReference>
<keyword evidence="5" id="KW-0949">S-adenosyl-L-methionine</keyword>
<dbReference type="PANTHER" id="PTHR46111">
    <property type="entry name" value="RIBOSOMAL RNA SMALL SUBUNIT METHYLTRANSFERASE I"/>
    <property type="match status" value="1"/>
</dbReference>
<dbReference type="SUPFAM" id="SSF53790">
    <property type="entry name" value="Tetrapyrrole methylase"/>
    <property type="match status" value="1"/>
</dbReference>
<sequence length="211" mass="23536">MPGIFYVVAVPIGNLQDITLRALSILKEVDLVLSEDTRETSKLLKSYEIENKQLSYRDQNHSKIVESILNALNDGLNIALVSDAGTPLISDPGFKLIEELHKHNIKIRPIPGASSITAALSVGGVPTDKFSYLGFLPKTTSKRKELLTTFGAMDATLIILESPYRTKNLIEEIEQFLGNRVITIARELTKLHEEVITDYVYNVRSNIDKLN</sequence>
<dbReference type="EMBL" id="JAGQNX010000067">
    <property type="protein sequence ID" value="MCA9308320.1"/>
    <property type="molecule type" value="Genomic_DNA"/>
</dbReference>
<keyword evidence="2" id="KW-0698">rRNA processing</keyword>
<evidence type="ECO:0000313" key="8">
    <source>
        <dbReference type="Proteomes" id="UP000740557"/>
    </source>
</evidence>
<dbReference type="InterPro" id="IPR018063">
    <property type="entry name" value="SAM_MeTrfase_RsmI_CS"/>
</dbReference>
<dbReference type="AlphaFoldDB" id="A0A955EBG2"/>
<dbReference type="InterPro" id="IPR008189">
    <property type="entry name" value="rRNA_ssu_MeTfrase_I"/>
</dbReference>
<dbReference type="Pfam" id="PF00590">
    <property type="entry name" value="TP_methylase"/>
    <property type="match status" value="1"/>
</dbReference>
<dbReference type="InterPro" id="IPR014776">
    <property type="entry name" value="4pyrrole_Mease_sub2"/>
</dbReference>
<protein>
    <submittedName>
        <fullName evidence="7">16S rRNA (Cytidine(1402)-2'-O)-methyltransferase</fullName>
        <ecNumber evidence="7">2.1.1.198</ecNumber>
    </submittedName>
</protein>
<dbReference type="GO" id="GO:0006364">
    <property type="term" value="P:rRNA processing"/>
    <property type="evidence" value="ECO:0007669"/>
    <property type="project" value="UniProtKB-KW"/>
</dbReference>
<evidence type="ECO:0000313" key="7">
    <source>
        <dbReference type="EMBL" id="MCA9308320.1"/>
    </source>
</evidence>
<proteinExistence type="inferred from homology"/>
<dbReference type="PROSITE" id="PS01296">
    <property type="entry name" value="RSMI"/>
    <property type="match status" value="1"/>
</dbReference>
<dbReference type="InterPro" id="IPR000878">
    <property type="entry name" value="4pyrrol_Mease"/>
</dbReference>
<evidence type="ECO:0000256" key="3">
    <source>
        <dbReference type="ARBA" id="ARBA00022603"/>
    </source>
</evidence>
<dbReference type="PIRSF" id="PIRSF005917">
    <property type="entry name" value="MTase_YraL"/>
    <property type="match status" value="1"/>
</dbReference>
<name>A0A955EBG2_UNCKA</name>
<keyword evidence="1" id="KW-0963">Cytoplasm</keyword>
<dbReference type="Proteomes" id="UP000740557">
    <property type="component" value="Unassembled WGS sequence"/>
</dbReference>
<evidence type="ECO:0000256" key="4">
    <source>
        <dbReference type="ARBA" id="ARBA00022679"/>
    </source>
</evidence>
<keyword evidence="3 7" id="KW-0489">Methyltransferase</keyword>
<organism evidence="7 8">
    <name type="scientific">candidate division WWE3 bacterium</name>
    <dbReference type="NCBI Taxonomy" id="2053526"/>
    <lineage>
        <taxon>Bacteria</taxon>
        <taxon>Katanobacteria</taxon>
    </lineage>
</organism>
<dbReference type="PANTHER" id="PTHR46111:SF1">
    <property type="entry name" value="RIBOSOMAL RNA SMALL SUBUNIT METHYLTRANSFERASE I"/>
    <property type="match status" value="1"/>
</dbReference>
<evidence type="ECO:0000256" key="2">
    <source>
        <dbReference type="ARBA" id="ARBA00022552"/>
    </source>
</evidence>
<feature type="non-terminal residue" evidence="7">
    <location>
        <position position="211"/>
    </location>
</feature>
<dbReference type="Gene3D" id="3.40.1010.10">
    <property type="entry name" value="Cobalt-precorrin-4 Transmethylase, Domain 1"/>
    <property type="match status" value="1"/>
</dbReference>
<keyword evidence="4 7" id="KW-0808">Transferase</keyword>